<dbReference type="GO" id="GO:0071949">
    <property type="term" value="F:FAD binding"/>
    <property type="evidence" value="ECO:0007669"/>
    <property type="project" value="TreeGrafter"/>
</dbReference>
<dbReference type="InterPro" id="IPR018394">
    <property type="entry name" value="DNA_photolyase_1_CS_C"/>
</dbReference>
<dbReference type="Pfam" id="PF00875">
    <property type="entry name" value="DNA_photolyase"/>
    <property type="match status" value="1"/>
</dbReference>
<dbReference type="Gene3D" id="3.40.50.620">
    <property type="entry name" value="HUPs"/>
    <property type="match status" value="1"/>
</dbReference>
<keyword evidence="5 8" id="KW-0274">FAD</keyword>
<dbReference type="AlphaFoldDB" id="A0A0M0LCB8"/>
<dbReference type="InterPro" id="IPR006050">
    <property type="entry name" value="DNA_photolyase_N"/>
</dbReference>
<dbReference type="GeneID" id="301138054"/>
<evidence type="ECO:0000259" key="11">
    <source>
        <dbReference type="PROSITE" id="PS51645"/>
    </source>
</evidence>
<dbReference type="GO" id="GO:0009416">
    <property type="term" value="P:response to light stimulus"/>
    <property type="evidence" value="ECO:0007669"/>
    <property type="project" value="TreeGrafter"/>
</dbReference>
<dbReference type="InterPro" id="IPR014729">
    <property type="entry name" value="Rossmann-like_a/b/a_fold"/>
</dbReference>
<feature type="site" description="Electron transfer via tryptophanyl radical" evidence="9">
    <location>
        <position position="302"/>
    </location>
</feature>
<dbReference type="GO" id="GO:0000719">
    <property type="term" value="P:photoreactive repair"/>
    <property type="evidence" value="ECO:0007669"/>
    <property type="project" value="UniProtKB-ARBA"/>
</dbReference>
<name>A0A0M0LCB8_9BACL</name>
<evidence type="ECO:0000256" key="10">
    <source>
        <dbReference type="RuleBase" id="RU004182"/>
    </source>
</evidence>
<dbReference type="PRINTS" id="PR00147">
    <property type="entry name" value="DNAPHOTLYASE"/>
</dbReference>
<dbReference type="PATRIC" id="fig|263475.3.peg.2506"/>
<evidence type="ECO:0000256" key="8">
    <source>
        <dbReference type="PIRSR" id="PIRSR602081-1"/>
    </source>
</evidence>
<dbReference type="PANTHER" id="PTHR11455">
    <property type="entry name" value="CRYPTOCHROME"/>
    <property type="match status" value="1"/>
</dbReference>
<dbReference type="GO" id="GO:0003677">
    <property type="term" value="F:DNA binding"/>
    <property type="evidence" value="ECO:0007669"/>
    <property type="project" value="TreeGrafter"/>
</dbReference>
<dbReference type="Gene3D" id="1.10.579.10">
    <property type="entry name" value="DNA Cyclobutane Dipyrimidine Photolyase, subunit A, domain 3"/>
    <property type="match status" value="1"/>
</dbReference>
<dbReference type="PANTHER" id="PTHR11455:SF9">
    <property type="entry name" value="CRYPTOCHROME CIRCADIAN CLOCK 5 ISOFORM X1"/>
    <property type="match status" value="1"/>
</dbReference>
<dbReference type="PROSITE" id="PS51645">
    <property type="entry name" value="PHR_CRY_ALPHA_BETA"/>
    <property type="match status" value="1"/>
</dbReference>
<evidence type="ECO:0000256" key="3">
    <source>
        <dbReference type="ARBA" id="ARBA00014046"/>
    </source>
</evidence>
<feature type="site" description="Electron transfer via tryptophanyl radical" evidence="9">
    <location>
        <position position="378"/>
    </location>
</feature>
<organism evidence="12 13">
    <name type="scientific">Viridibacillus arvi</name>
    <dbReference type="NCBI Taxonomy" id="263475"/>
    <lineage>
        <taxon>Bacteria</taxon>
        <taxon>Bacillati</taxon>
        <taxon>Bacillota</taxon>
        <taxon>Bacilli</taxon>
        <taxon>Bacillales</taxon>
        <taxon>Caryophanaceae</taxon>
        <taxon>Viridibacillus</taxon>
    </lineage>
</organism>
<feature type="binding site" evidence="8">
    <location>
        <position position="268"/>
    </location>
    <ligand>
        <name>FAD</name>
        <dbReference type="ChEBI" id="CHEBI:57692"/>
    </ligand>
</feature>
<dbReference type="InterPro" id="IPR002081">
    <property type="entry name" value="Cryptochrome/DNA_photolyase_1"/>
</dbReference>
<evidence type="ECO:0000256" key="5">
    <source>
        <dbReference type="ARBA" id="ARBA00022827"/>
    </source>
</evidence>
<dbReference type="Gene3D" id="1.25.40.80">
    <property type="match status" value="1"/>
</dbReference>
<comment type="caution">
    <text evidence="12">The sequence shown here is derived from an EMBL/GenBank/DDBJ whole genome shotgun (WGS) entry which is preliminary data.</text>
</comment>
<keyword evidence="4 8" id="KW-0285">Flavoprotein</keyword>
<dbReference type="FunFam" id="1.10.579.10:FF:000003">
    <property type="entry name" value="Deoxyribodipyrimidine photo-lyase"/>
    <property type="match status" value="1"/>
</dbReference>
<feature type="binding site" evidence="8">
    <location>
        <begin position="368"/>
        <end position="370"/>
    </location>
    <ligand>
        <name>FAD</name>
        <dbReference type="ChEBI" id="CHEBI:57692"/>
    </ligand>
</feature>
<dbReference type="Proteomes" id="UP000036867">
    <property type="component" value="Unassembled WGS sequence"/>
</dbReference>
<evidence type="ECO:0000256" key="9">
    <source>
        <dbReference type="PIRSR" id="PIRSR602081-2"/>
    </source>
</evidence>
<dbReference type="OrthoDB" id="9772484at2"/>
<dbReference type="PROSITE" id="PS00394">
    <property type="entry name" value="DNA_PHOTOLYASES_1_1"/>
    <property type="match status" value="1"/>
</dbReference>
<evidence type="ECO:0000256" key="1">
    <source>
        <dbReference type="ARBA" id="ARBA00001932"/>
    </source>
</evidence>
<evidence type="ECO:0000313" key="12">
    <source>
        <dbReference type="EMBL" id="KOO48353.1"/>
    </source>
</evidence>
<dbReference type="SUPFAM" id="SSF48173">
    <property type="entry name" value="Cryptochrome/photolyase FAD-binding domain"/>
    <property type="match status" value="1"/>
</dbReference>
<dbReference type="InterPro" id="IPR036134">
    <property type="entry name" value="Crypto/Photolyase_FAD-like_sf"/>
</dbReference>
<dbReference type="EMBL" id="LILB01000007">
    <property type="protein sequence ID" value="KOO48353.1"/>
    <property type="molecule type" value="Genomic_DNA"/>
</dbReference>
<feature type="site" description="Electron transfer via tryptophanyl radical" evidence="9">
    <location>
        <position position="355"/>
    </location>
</feature>
<comment type="cofactor">
    <cofactor evidence="1">
        <name>(6R)-5,10-methylene-5,6,7,8-tetrahydrofolate</name>
        <dbReference type="ChEBI" id="CHEBI:15636"/>
    </cofactor>
</comment>
<feature type="binding site" evidence="8">
    <location>
        <begin position="234"/>
        <end position="238"/>
    </location>
    <ligand>
        <name>FAD</name>
        <dbReference type="ChEBI" id="CHEBI:57692"/>
    </ligand>
</feature>
<dbReference type="STRING" id="263475.AMD00_18330"/>
<dbReference type="InterPro" id="IPR005101">
    <property type="entry name" value="Cryptochr/Photolyase_FAD-bd"/>
</dbReference>
<evidence type="ECO:0000256" key="2">
    <source>
        <dbReference type="ARBA" id="ARBA00013149"/>
    </source>
</evidence>
<evidence type="ECO:0000313" key="13">
    <source>
        <dbReference type="Proteomes" id="UP000036867"/>
    </source>
</evidence>
<evidence type="ECO:0000256" key="7">
    <source>
        <dbReference type="ARBA" id="ARBA00033999"/>
    </source>
</evidence>
<feature type="domain" description="Photolyase/cryptochrome alpha/beta" evidence="11">
    <location>
        <begin position="2"/>
        <end position="130"/>
    </location>
</feature>
<accession>A0A0M0LCB8</accession>
<comment type="similarity">
    <text evidence="10">Belongs to the DNA photolyase family.</text>
</comment>
<dbReference type="RefSeq" id="WP_053418488.1">
    <property type="nucleotide sequence ID" value="NZ_LILB01000007.1"/>
</dbReference>
<gene>
    <name evidence="12" type="ORF">AMD00_18330</name>
</gene>
<feature type="binding site" evidence="8">
    <location>
        <position position="222"/>
    </location>
    <ligand>
        <name>FAD</name>
        <dbReference type="ChEBI" id="CHEBI:57692"/>
    </ligand>
</feature>
<keyword evidence="13" id="KW-1185">Reference proteome</keyword>
<protein>
    <recommendedName>
        <fullName evidence="3">Deoxyribodipyrimidine photo-lyase</fullName>
        <ecNumber evidence="2">4.1.99.3</ecNumber>
    </recommendedName>
</protein>
<evidence type="ECO:0000256" key="4">
    <source>
        <dbReference type="ARBA" id="ARBA00022630"/>
    </source>
</evidence>
<comment type="cofactor">
    <cofactor evidence="8">
        <name>FAD</name>
        <dbReference type="ChEBI" id="CHEBI:57692"/>
    </cofactor>
    <text evidence="8">Binds 1 FAD per subunit.</text>
</comment>
<sequence>MKKIIVWFRKDLRIHDHAALFEAAQQGCIIPVFIWPSEQEFEYADSIAAKWSLHQSLISLRQNLAAKGIPLIIRKGNIQKELLQLIKETSADAVFYNRCYEPFMVQSLFEIEIQLSKSKIEVQSFHGNLLYQQFNILNKNHEPYKVFTSYWKRTMQEHVSTPYAIPKMTSTLATLPASLEIHELQLLSTNSLESRLDQHWEIGEQEAISHWTEFLEYGLNKYERYKDFPSAQATSLLSPYLVWGNISVKSIWHSIQSHEIQGPSTETFLRQLVWRDFAYDQLIHFPTMPIKPLREAYNTFPWEGSSSDFNKWKLGQTGYPLVDAGMRELLATGYMHNRVRMVVASFLVKHLLVPWTEGSKWFTQKLIDFDVANNAMGWQWTTGCGIDSAPFFRIFNPVAQGKRFDPNGDYVRQWIPELKNLPQKFIHKPWEASQEILALAHLELGKDYPFPIVEHNFARKRALQAYNLIKKA</sequence>
<reference evidence="13" key="1">
    <citation type="submission" date="2015-08" db="EMBL/GenBank/DDBJ databases">
        <title>Fjat-10028 dsm 16317.</title>
        <authorList>
            <person name="Liu B."/>
            <person name="Wang J."/>
            <person name="Zhu Y."/>
            <person name="Liu G."/>
            <person name="Chen Q."/>
            <person name="Chen Z."/>
            <person name="Lan J."/>
            <person name="Che J."/>
            <person name="Ge C."/>
            <person name="Shi H."/>
            <person name="Pan Z."/>
            <person name="Liu X."/>
        </authorList>
    </citation>
    <scope>NUCLEOTIDE SEQUENCE [LARGE SCALE GENOMIC DNA]</scope>
    <source>
        <strain evidence="13">DSM 16317</strain>
    </source>
</reference>
<keyword evidence="6 10" id="KW-0157">Chromophore</keyword>
<dbReference type="Pfam" id="PF03441">
    <property type="entry name" value="FAD_binding_7"/>
    <property type="match status" value="1"/>
</dbReference>
<dbReference type="EC" id="4.1.99.3" evidence="2"/>
<dbReference type="GO" id="GO:0003904">
    <property type="term" value="F:deoxyribodipyrimidine photo-lyase activity"/>
    <property type="evidence" value="ECO:0007669"/>
    <property type="project" value="UniProtKB-EC"/>
</dbReference>
<comment type="catalytic activity">
    <reaction evidence="7">
        <text>cyclobutadipyrimidine (in DNA) = 2 pyrimidine residues (in DNA).</text>
        <dbReference type="EC" id="4.1.99.3"/>
    </reaction>
</comment>
<dbReference type="InterPro" id="IPR036155">
    <property type="entry name" value="Crypto/Photolyase_N_sf"/>
</dbReference>
<evidence type="ECO:0000256" key="6">
    <source>
        <dbReference type="ARBA" id="ARBA00022991"/>
    </source>
</evidence>
<proteinExistence type="inferred from homology"/>
<dbReference type="SUPFAM" id="SSF52425">
    <property type="entry name" value="Cryptochrome/photolyase, N-terminal domain"/>
    <property type="match status" value="1"/>
</dbReference>